<reference evidence="4 5" key="1">
    <citation type="journal article" date="2010" name="Science">
        <title>Genomic analysis of organismal complexity in the multicellular green alga Volvox carteri.</title>
        <authorList>
            <person name="Prochnik S.E."/>
            <person name="Umen J."/>
            <person name="Nedelcu A.M."/>
            <person name="Hallmann A."/>
            <person name="Miller S.M."/>
            <person name="Nishii I."/>
            <person name="Ferris P."/>
            <person name="Kuo A."/>
            <person name="Mitros T."/>
            <person name="Fritz-Laylin L.K."/>
            <person name="Hellsten U."/>
            <person name="Chapman J."/>
            <person name="Simakov O."/>
            <person name="Rensing S.A."/>
            <person name="Terry A."/>
            <person name="Pangilinan J."/>
            <person name="Kapitonov V."/>
            <person name="Jurka J."/>
            <person name="Salamov A."/>
            <person name="Shapiro H."/>
            <person name="Schmutz J."/>
            <person name="Grimwood J."/>
            <person name="Lindquist E."/>
            <person name="Lucas S."/>
            <person name="Grigoriev I.V."/>
            <person name="Schmitt R."/>
            <person name="Kirk D."/>
            <person name="Rokhsar D.S."/>
        </authorList>
    </citation>
    <scope>NUCLEOTIDE SEQUENCE [LARGE SCALE GENOMIC DNA]</scope>
    <source>
        <strain evidence="5">f. Nagariensis / Eve</strain>
    </source>
</reference>
<dbReference type="InterPro" id="IPR016135">
    <property type="entry name" value="UBQ-conjugating_enzyme/RWD"/>
</dbReference>
<feature type="non-terminal residue" evidence="4">
    <location>
        <position position="1"/>
    </location>
</feature>
<dbReference type="PANTHER" id="PTHR46116">
    <property type="entry name" value="(E3-INDEPENDENT) E2 UBIQUITIN-CONJUGATING ENZYME"/>
    <property type="match status" value="1"/>
</dbReference>
<name>D8U712_VOLCA</name>
<dbReference type="PANTHER" id="PTHR46116:SF39">
    <property type="entry name" value="BACULOVIRAL IAP REPEAT-CONTAINING PROTEIN 6"/>
    <property type="match status" value="1"/>
</dbReference>
<dbReference type="eggNOG" id="KOG0417">
    <property type="taxonomic scope" value="Eukaryota"/>
</dbReference>
<evidence type="ECO:0000256" key="1">
    <source>
        <dbReference type="ARBA" id="ARBA00022679"/>
    </source>
</evidence>
<organism evidence="5">
    <name type="scientific">Volvox carteri f. nagariensis</name>
    <dbReference type="NCBI Taxonomy" id="3068"/>
    <lineage>
        <taxon>Eukaryota</taxon>
        <taxon>Viridiplantae</taxon>
        <taxon>Chlorophyta</taxon>
        <taxon>core chlorophytes</taxon>
        <taxon>Chlorophyceae</taxon>
        <taxon>CS clade</taxon>
        <taxon>Chlamydomonadales</taxon>
        <taxon>Volvocaceae</taxon>
        <taxon>Volvox</taxon>
    </lineage>
</organism>
<feature type="domain" description="UBC core" evidence="3">
    <location>
        <begin position="1"/>
        <end position="104"/>
    </location>
</feature>
<dbReference type="GeneID" id="9624600"/>
<dbReference type="GO" id="GO:0016740">
    <property type="term" value="F:transferase activity"/>
    <property type="evidence" value="ECO:0007669"/>
    <property type="project" value="UniProtKB-KW"/>
</dbReference>
<dbReference type="AlphaFoldDB" id="D8U712"/>
<dbReference type="Pfam" id="PF00179">
    <property type="entry name" value="UQ_con"/>
    <property type="match status" value="1"/>
</dbReference>
<accession>D8U712</accession>
<dbReference type="InParanoid" id="D8U712"/>
<dbReference type="SUPFAM" id="SSF54495">
    <property type="entry name" value="UBC-like"/>
    <property type="match status" value="1"/>
</dbReference>
<keyword evidence="2" id="KW-0833">Ubl conjugation pathway</keyword>
<evidence type="ECO:0000256" key="2">
    <source>
        <dbReference type="ARBA" id="ARBA00022786"/>
    </source>
</evidence>
<dbReference type="KEGG" id="vcn:VOLCADRAFT_64713"/>
<evidence type="ECO:0000313" key="5">
    <source>
        <dbReference type="Proteomes" id="UP000001058"/>
    </source>
</evidence>
<proteinExistence type="predicted"/>
<protein>
    <recommendedName>
        <fullName evidence="3">UBC core domain-containing protein</fullName>
    </recommendedName>
</protein>
<evidence type="ECO:0000313" key="4">
    <source>
        <dbReference type="EMBL" id="EFJ44535.1"/>
    </source>
</evidence>
<gene>
    <name evidence="4" type="ORF">VOLCADRAFT_64713</name>
</gene>
<dbReference type="Proteomes" id="UP000001058">
    <property type="component" value="Unassembled WGS sequence"/>
</dbReference>
<dbReference type="PROSITE" id="PS50127">
    <property type="entry name" value="UBC_2"/>
    <property type="match status" value="1"/>
</dbReference>
<sequence length="104" mass="12094">AFSMLSRELLDFLRARHVDCSVETGGDDLYHWILWKVIVVGPEDTPYSGGCFVFDLYFPPQYPNVPPQVRTCVPLRVCFRDNIRFMEKICVAKLLWRTDPGRRG</sequence>
<keyword evidence="1" id="KW-0808">Transferase</keyword>
<evidence type="ECO:0000259" key="3">
    <source>
        <dbReference type="PROSITE" id="PS50127"/>
    </source>
</evidence>
<dbReference type="InterPro" id="IPR000608">
    <property type="entry name" value="UBC"/>
</dbReference>
<keyword evidence="5" id="KW-1185">Reference proteome</keyword>
<dbReference type="OrthoDB" id="47801at2759"/>
<dbReference type="STRING" id="3068.D8U712"/>
<dbReference type="RefSeq" id="XP_002954385.1">
    <property type="nucleotide sequence ID" value="XM_002954339.1"/>
</dbReference>
<dbReference type="Gene3D" id="3.10.110.10">
    <property type="entry name" value="Ubiquitin Conjugating Enzyme"/>
    <property type="match status" value="1"/>
</dbReference>
<dbReference type="EMBL" id="GL378363">
    <property type="protein sequence ID" value="EFJ44535.1"/>
    <property type="molecule type" value="Genomic_DNA"/>
</dbReference>